<dbReference type="AlphaFoldDB" id="A0A166D8S0"/>
<reference evidence="2 3" key="1">
    <citation type="submission" date="2016-04" db="EMBL/GenBank/DDBJ databases">
        <title>Genome sequence of Methanobrevibacter cuticularis DSM 11139.</title>
        <authorList>
            <person name="Poehlein A."/>
            <person name="Seedorf H."/>
            <person name="Daniel R."/>
        </authorList>
    </citation>
    <scope>NUCLEOTIDE SEQUENCE [LARGE SCALE GENOMIC DNA]</scope>
    <source>
        <strain evidence="2 3">DSM 11139</strain>
    </source>
</reference>
<dbReference type="OrthoDB" id="80541at2157"/>
<proteinExistence type="predicted"/>
<organism evidence="2 3">
    <name type="scientific">Methanobrevibacter cuticularis</name>
    <dbReference type="NCBI Taxonomy" id="47311"/>
    <lineage>
        <taxon>Archaea</taxon>
        <taxon>Methanobacteriati</taxon>
        <taxon>Methanobacteriota</taxon>
        <taxon>Methanomada group</taxon>
        <taxon>Methanobacteria</taxon>
        <taxon>Methanobacteriales</taxon>
        <taxon>Methanobacteriaceae</taxon>
        <taxon>Methanobrevibacter</taxon>
    </lineage>
</organism>
<dbReference type="Proteomes" id="UP000077275">
    <property type="component" value="Unassembled WGS sequence"/>
</dbReference>
<protein>
    <recommendedName>
        <fullName evidence="4">DUF4012 domain-containing protein</fullName>
    </recommendedName>
</protein>
<name>A0A166D8S0_9EURY</name>
<gene>
    <name evidence="2" type="ORF">MBCUT_15670</name>
</gene>
<evidence type="ECO:0000313" key="2">
    <source>
        <dbReference type="EMBL" id="KZX15326.1"/>
    </source>
</evidence>
<dbReference type="PATRIC" id="fig|47311.3.peg.1703"/>
<comment type="caution">
    <text evidence="2">The sequence shown here is derived from an EMBL/GenBank/DDBJ whole genome shotgun (WGS) entry which is preliminary data.</text>
</comment>
<accession>A0A166D8S0</accession>
<dbReference type="InterPro" id="IPR025101">
    <property type="entry name" value="DUF4012"/>
</dbReference>
<keyword evidence="3" id="KW-1185">Reference proteome</keyword>
<dbReference type="RefSeq" id="WP_067260124.1">
    <property type="nucleotide sequence ID" value="NZ_LWMW01000121.1"/>
</dbReference>
<keyword evidence="1" id="KW-0812">Transmembrane</keyword>
<evidence type="ECO:0000256" key="1">
    <source>
        <dbReference type="SAM" id="Phobius"/>
    </source>
</evidence>
<feature type="transmembrane region" description="Helical" evidence="1">
    <location>
        <begin position="7"/>
        <end position="29"/>
    </location>
</feature>
<keyword evidence="1" id="KW-0472">Membrane</keyword>
<evidence type="ECO:0000313" key="3">
    <source>
        <dbReference type="Proteomes" id="UP000077275"/>
    </source>
</evidence>
<keyword evidence="1" id="KW-1133">Transmembrane helix</keyword>
<dbReference type="EMBL" id="LWMW01000121">
    <property type="protein sequence ID" value="KZX15326.1"/>
    <property type="molecule type" value="Genomic_DNA"/>
</dbReference>
<dbReference type="Pfam" id="PF13196">
    <property type="entry name" value="DUF4012"/>
    <property type="match status" value="1"/>
</dbReference>
<evidence type="ECO:0008006" key="4">
    <source>
        <dbReference type="Google" id="ProtNLM"/>
    </source>
</evidence>
<sequence>MERQKKLVIAIIVVAAIGIGAVIWGTFLAGPDLSAGDKSILVLAVDESEPRPGMGAVDMAFMVELKDGSIANYTPIYPSGLRHPTQAEPAEAQAQGAGAKMLLHDSLWDTNTEQGMSYAKEIVEHNEGVKVDAVVAVNTEALDAIISSAGEIEVNGEAVDLKAIDLVRENDELHGGTMSRGDAVMALASALSEAANNGANRDAMIQAALDQYSKGNIVMVPGGSFMGLMASKGIESITG</sequence>